<feature type="signal peptide" evidence="1">
    <location>
        <begin position="1"/>
        <end position="26"/>
    </location>
</feature>
<keyword evidence="3" id="KW-1185">Reference proteome</keyword>
<dbReference type="AlphaFoldDB" id="A0AA38PJ75"/>
<comment type="caution">
    <text evidence="2">The sequence shown here is derived from an EMBL/GenBank/DDBJ whole genome shotgun (WGS) entry which is preliminary data.</text>
</comment>
<name>A0AA38PJ75_9AGAR</name>
<evidence type="ECO:0000313" key="3">
    <source>
        <dbReference type="Proteomes" id="UP001163846"/>
    </source>
</evidence>
<evidence type="ECO:0000256" key="1">
    <source>
        <dbReference type="SAM" id="SignalP"/>
    </source>
</evidence>
<feature type="chain" id="PRO_5041392609" evidence="1">
    <location>
        <begin position="27"/>
        <end position="195"/>
    </location>
</feature>
<reference evidence="2" key="1">
    <citation type="submission" date="2022-08" db="EMBL/GenBank/DDBJ databases">
        <authorList>
            <consortium name="DOE Joint Genome Institute"/>
            <person name="Min B."/>
            <person name="Riley R."/>
            <person name="Sierra-Patev S."/>
            <person name="Naranjo-Ortiz M."/>
            <person name="Looney B."/>
            <person name="Konkel Z."/>
            <person name="Slot J.C."/>
            <person name="Sakamoto Y."/>
            <person name="Steenwyk J.L."/>
            <person name="Rokas A."/>
            <person name="Carro J."/>
            <person name="Camarero S."/>
            <person name="Ferreira P."/>
            <person name="Molpeceres G."/>
            <person name="Ruiz-Duenas F.J."/>
            <person name="Serrano A."/>
            <person name="Henrissat B."/>
            <person name="Drula E."/>
            <person name="Hughes K.W."/>
            <person name="Mata J.L."/>
            <person name="Ishikawa N.K."/>
            <person name="Vargas-Isla R."/>
            <person name="Ushijima S."/>
            <person name="Smith C.A."/>
            <person name="Ahrendt S."/>
            <person name="Andreopoulos W."/>
            <person name="He G."/>
            <person name="Labutti K."/>
            <person name="Lipzen A."/>
            <person name="Ng V."/>
            <person name="Sandor L."/>
            <person name="Barry K."/>
            <person name="Martinez A.T."/>
            <person name="Xiao Y."/>
            <person name="Gibbons J.G."/>
            <person name="Terashima K."/>
            <person name="Hibbett D.S."/>
            <person name="Grigoriev I.V."/>
        </authorList>
    </citation>
    <scope>NUCLEOTIDE SEQUENCE</scope>
    <source>
        <strain evidence="2">TFB9207</strain>
    </source>
</reference>
<sequence>MKSMFYYRLRFVHLIFGLVLIGAVTSAPVVDAGLVSGSPATQDPSHAQLYTPKKNKHLEGHEYVYEELTPEEAKEEFAEYIKQVTSTPGYIQGHIYFTPPLVVPRPEAKLSGTEAGVKEEQESMLEVLMRAQSQDDVHWDKAKKVASLLYDKPLEPGVKSFSYRVDWVYDTPPKRNGCLVHDDSLFAQDNVKLPW</sequence>
<organism evidence="2 3">
    <name type="scientific">Lentinula raphanica</name>
    <dbReference type="NCBI Taxonomy" id="153919"/>
    <lineage>
        <taxon>Eukaryota</taxon>
        <taxon>Fungi</taxon>
        <taxon>Dikarya</taxon>
        <taxon>Basidiomycota</taxon>
        <taxon>Agaricomycotina</taxon>
        <taxon>Agaricomycetes</taxon>
        <taxon>Agaricomycetidae</taxon>
        <taxon>Agaricales</taxon>
        <taxon>Marasmiineae</taxon>
        <taxon>Omphalotaceae</taxon>
        <taxon>Lentinula</taxon>
    </lineage>
</organism>
<proteinExistence type="predicted"/>
<accession>A0AA38PJ75</accession>
<dbReference type="EMBL" id="MU805964">
    <property type="protein sequence ID" value="KAJ3843952.1"/>
    <property type="molecule type" value="Genomic_DNA"/>
</dbReference>
<evidence type="ECO:0000313" key="2">
    <source>
        <dbReference type="EMBL" id="KAJ3843952.1"/>
    </source>
</evidence>
<gene>
    <name evidence="2" type="ORF">F5878DRAFT_721081</name>
</gene>
<protein>
    <submittedName>
        <fullName evidence="2">Uncharacterized protein</fullName>
    </submittedName>
</protein>
<keyword evidence="1" id="KW-0732">Signal</keyword>
<dbReference type="Proteomes" id="UP001163846">
    <property type="component" value="Unassembled WGS sequence"/>
</dbReference>